<protein>
    <submittedName>
        <fullName evidence="1">Uncharacterized protein</fullName>
    </submittedName>
</protein>
<evidence type="ECO:0000313" key="1">
    <source>
        <dbReference type="EMBL" id="KAI9908071.1"/>
    </source>
</evidence>
<name>A0ACC0VQN6_9STRA</name>
<dbReference type="Proteomes" id="UP001163321">
    <property type="component" value="Chromosome 8"/>
</dbReference>
<gene>
    <name evidence="1" type="ORF">PsorP6_003533</name>
</gene>
<reference evidence="1 2" key="1">
    <citation type="journal article" date="2022" name="bioRxiv">
        <title>The genome of the oomycete Peronosclerospora sorghi, a cosmopolitan pathogen of maize and sorghum, is inflated with dispersed pseudogenes.</title>
        <authorList>
            <person name="Fletcher K."/>
            <person name="Martin F."/>
            <person name="Isakeit T."/>
            <person name="Cavanaugh K."/>
            <person name="Magill C."/>
            <person name="Michelmore R."/>
        </authorList>
    </citation>
    <scope>NUCLEOTIDE SEQUENCE [LARGE SCALE GENOMIC DNA]</scope>
    <source>
        <strain evidence="1">P6</strain>
    </source>
</reference>
<keyword evidence="2" id="KW-1185">Reference proteome</keyword>
<accession>A0ACC0VQN6</accession>
<evidence type="ECO:0000313" key="2">
    <source>
        <dbReference type="Proteomes" id="UP001163321"/>
    </source>
</evidence>
<comment type="caution">
    <text evidence="1">The sequence shown here is derived from an EMBL/GenBank/DDBJ whole genome shotgun (WGS) entry which is preliminary data.</text>
</comment>
<dbReference type="EMBL" id="CM047587">
    <property type="protein sequence ID" value="KAI9908071.1"/>
    <property type="molecule type" value="Genomic_DNA"/>
</dbReference>
<sequence length="347" mass="38987">MDNLPYNGDHIKQIILHLDWSKVHFYNTMVDRITNHRKGDALEPLTEPLPATALAVEDVSGILDVQSLKTCRAFVHIRPKKADLAKDYMLKFSIVTARMKHLYFGLDNFWVCQFSFLRLCVRLLKSVKLNITHAETYRPTPFMALAAALTLRYLTPSHADVKRESPQETIFVGQIEPISDTTSIIDSLTDETWDYVPGLTANLSTGKYEFDDGEHGRIARILWRASQDVQQASKSSSDALPKSPLAEASSRLGILSSVDAFDLTKQVYALFAADVAALYHRLVSGKKTAIETLQDVLRNHQTSEHVATKDEAVEITDVHTHLFPPSHGNLMLCGVNELLTYHYPVKI</sequence>
<proteinExistence type="predicted"/>
<organism evidence="1 2">
    <name type="scientific">Peronosclerospora sorghi</name>
    <dbReference type="NCBI Taxonomy" id="230839"/>
    <lineage>
        <taxon>Eukaryota</taxon>
        <taxon>Sar</taxon>
        <taxon>Stramenopiles</taxon>
        <taxon>Oomycota</taxon>
        <taxon>Peronosporomycetes</taxon>
        <taxon>Peronosporales</taxon>
        <taxon>Peronosporaceae</taxon>
        <taxon>Peronosclerospora</taxon>
    </lineage>
</organism>